<geneLocation type="plasmid" evidence="2"/>
<evidence type="ECO:0000313" key="2">
    <source>
        <dbReference type="Proteomes" id="UP000019146"/>
    </source>
</evidence>
<keyword evidence="1" id="KW-0614">Plasmid</keyword>
<dbReference type="Proteomes" id="UP000019146">
    <property type="component" value="Plasmid unnamed"/>
</dbReference>
<organism evidence="1 2">
    <name type="scientific">Paraburkholderia caribensis MBA4</name>
    <dbReference type="NCBI Taxonomy" id="1323664"/>
    <lineage>
        <taxon>Bacteria</taxon>
        <taxon>Pseudomonadati</taxon>
        <taxon>Pseudomonadota</taxon>
        <taxon>Betaproteobacteria</taxon>
        <taxon>Burkholderiales</taxon>
        <taxon>Burkholderiaceae</taxon>
        <taxon>Paraburkholderia</taxon>
    </lineage>
</organism>
<dbReference type="KEGG" id="bcai:K788_0001785"/>
<protein>
    <submittedName>
        <fullName evidence="1">ATP-dependent Zn protease</fullName>
    </submittedName>
</protein>
<dbReference type="EMBL" id="CP012748">
    <property type="protein sequence ID" value="ALL71422.1"/>
    <property type="molecule type" value="Genomic_DNA"/>
</dbReference>
<dbReference type="GO" id="GO:0006508">
    <property type="term" value="P:proteolysis"/>
    <property type="evidence" value="ECO:0007669"/>
    <property type="project" value="UniProtKB-KW"/>
</dbReference>
<reference evidence="1 2" key="1">
    <citation type="journal article" date="2014" name="Genome Announc.">
        <title>Draft Genome Sequence of the Haloacid-Degrading Burkholderia caribensis Strain MBA4.</title>
        <authorList>
            <person name="Pan Y."/>
            <person name="Kong K.F."/>
            <person name="Tsang J.S."/>
        </authorList>
    </citation>
    <scope>NUCLEOTIDE SEQUENCE [LARGE SCALE GENOMIC DNA]</scope>
    <source>
        <strain evidence="1 2">MBA4</strain>
        <plasmid evidence="2">Plasmid</plasmid>
    </source>
</reference>
<keyword evidence="1" id="KW-0378">Hydrolase</keyword>
<evidence type="ECO:0000313" key="1">
    <source>
        <dbReference type="EMBL" id="ALL71422.1"/>
    </source>
</evidence>
<gene>
    <name evidence="1" type="ORF">K788_0001785</name>
</gene>
<name>A0A0P0RQV7_9BURK</name>
<dbReference type="AlphaFoldDB" id="A0A0P0RQV7"/>
<keyword evidence="1" id="KW-0645">Protease</keyword>
<dbReference type="GO" id="GO:0008233">
    <property type="term" value="F:peptidase activity"/>
    <property type="evidence" value="ECO:0007669"/>
    <property type="project" value="UniProtKB-KW"/>
</dbReference>
<dbReference type="GeneID" id="69974786"/>
<dbReference type="RefSeq" id="WP_035992330.1">
    <property type="nucleotide sequence ID" value="NZ_CP012748.1"/>
</dbReference>
<accession>A0A0P0RQV7</accession>
<proteinExistence type="predicted"/>
<sequence length="133" mass="14589">MFFRPGTTRIPFKTGKHTRERSGYPQRVELDPATDSHARAATEAYADSCASEMPWLAEWLRDSAAGGNAGLTHCASTVRRVFGLAQEWAAREPDYAHAAWEHVRLHLEAALTAHLRSKASSDDDVVSLNGAQA</sequence>